<dbReference type="PRINTS" id="PR00747">
    <property type="entry name" value="GLYHDRLASE47"/>
</dbReference>
<dbReference type="PANTHER" id="PTHR45679:SF5">
    <property type="entry name" value="ER DEGRADATION-ENHANCING ALPHA-MANNOSIDASE-LIKE PROTEIN 1"/>
    <property type="match status" value="1"/>
</dbReference>
<feature type="chain" id="PRO_5037767536" description="alpha-1,2-Mannosidase" evidence="7">
    <location>
        <begin position="23"/>
        <end position="744"/>
    </location>
</feature>
<dbReference type="OrthoDB" id="8118055at2759"/>
<keyword evidence="10" id="KW-1185">Reference proteome</keyword>
<comment type="caution">
    <text evidence="9">The sequence shown here is derived from an EMBL/GenBank/DDBJ whole genome shotgun (WGS) entry which is preliminary data.</text>
</comment>
<evidence type="ECO:0000256" key="3">
    <source>
        <dbReference type="ARBA" id="ARBA00022824"/>
    </source>
</evidence>
<dbReference type="RefSeq" id="XP_067815770.1">
    <property type="nucleotide sequence ID" value="XM_067966848.1"/>
</dbReference>
<dbReference type="KEGG" id="blac:94352519"/>
<evidence type="ECO:0000313" key="9">
    <source>
        <dbReference type="EMBL" id="TDH66271.1"/>
    </source>
</evidence>
<feature type="active site" evidence="5">
    <location>
        <position position="393"/>
    </location>
</feature>
<dbReference type="GO" id="GO:0005509">
    <property type="term" value="F:calcium ion binding"/>
    <property type="evidence" value="ECO:0007669"/>
    <property type="project" value="InterPro"/>
</dbReference>
<keyword evidence="6" id="KW-0378">Hydrolase</keyword>
<evidence type="ECO:0000256" key="5">
    <source>
        <dbReference type="PIRSR" id="PIRSR601382-1"/>
    </source>
</evidence>
<feature type="active site" evidence="5">
    <location>
        <position position="268"/>
    </location>
</feature>
<keyword evidence="4" id="KW-0325">Glycoprotein</keyword>
<gene>
    <name evidence="9" type="ORF">CCR75_008799</name>
</gene>
<feature type="signal peptide" evidence="7">
    <location>
        <begin position="1"/>
        <end position="22"/>
    </location>
</feature>
<dbReference type="EMBL" id="SHOA02000018">
    <property type="protein sequence ID" value="TDH66271.1"/>
    <property type="molecule type" value="Genomic_DNA"/>
</dbReference>
<dbReference type="GO" id="GO:1904380">
    <property type="term" value="P:endoplasmic reticulum mannose trimming"/>
    <property type="evidence" value="ECO:0007669"/>
    <property type="project" value="InterPro"/>
</dbReference>
<dbReference type="GO" id="GO:0044322">
    <property type="term" value="C:endoplasmic reticulum quality control compartment"/>
    <property type="evidence" value="ECO:0007669"/>
    <property type="project" value="GOC"/>
</dbReference>
<evidence type="ECO:0000256" key="6">
    <source>
        <dbReference type="RuleBase" id="RU361193"/>
    </source>
</evidence>
<dbReference type="Pfam" id="PF01532">
    <property type="entry name" value="Glyco_hydro_47"/>
    <property type="match status" value="1"/>
</dbReference>
<dbReference type="InterPro" id="IPR012341">
    <property type="entry name" value="6hp_glycosidase-like_sf"/>
</dbReference>
<feature type="domain" description="PA" evidence="8">
    <location>
        <begin position="619"/>
        <end position="705"/>
    </location>
</feature>
<feature type="active site" description="Proton donor" evidence="5">
    <location>
        <position position="363"/>
    </location>
</feature>
<keyword evidence="3" id="KW-0256">Endoplasmic reticulum</keyword>
<evidence type="ECO:0000256" key="7">
    <source>
        <dbReference type="SAM" id="SignalP"/>
    </source>
</evidence>
<evidence type="ECO:0000313" key="10">
    <source>
        <dbReference type="Proteomes" id="UP000294530"/>
    </source>
</evidence>
<dbReference type="InterPro" id="IPR046450">
    <property type="entry name" value="PA_dom_sf"/>
</dbReference>
<dbReference type="Gene3D" id="3.50.30.30">
    <property type="match status" value="1"/>
</dbReference>
<keyword evidence="7" id="KW-0732">Signal</keyword>
<evidence type="ECO:0000259" key="8">
    <source>
        <dbReference type="Pfam" id="PF02225"/>
    </source>
</evidence>
<dbReference type="Gene3D" id="1.50.10.10">
    <property type="match status" value="1"/>
</dbReference>
<evidence type="ECO:0000256" key="2">
    <source>
        <dbReference type="ARBA" id="ARBA00007658"/>
    </source>
</evidence>
<dbReference type="GO" id="GO:0016020">
    <property type="term" value="C:membrane"/>
    <property type="evidence" value="ECO:0007669"/>
    <property type="project" value="InterPro"/>
</dbReference>
<dbReference type="SUPFAM" id="SSF48225">
    <property type="entry name" value="Seven-hairpin glycosidases"/>
    <property type="match status" value="1"/>
</dbReference>
<evidence type="ECO:0000256" key="1">
    <source>
        <dbReference type="ARBA" id="ARBA00004240"/>
    </source>
</evidence>
<dbReference type="GO" id="GO:0005975">
    <property type="term" value="P:carbohydrate metabolic process"/>
    <property type="evidence" value="ECO:0007669"/>
    <property type="project" value="InterPro"/>
</dbReference>
<dbReference type="Proteomes" id="UP000294530">
    <property type="component" value="Unassembled WGS sequence"/>
</dbReference>
<dbReference type="Pfam" id="PF02225">
    <property type="entry name" value="PA"/>
    <property type="match status" value="1"/>
</dbReference>
<dbReference type="AlphaFoldDB" id="A0A976IC68"/>
<dbReference type="GO" id="GO:0004571">
    <property type="term" value="F:mannosyl-oligosaccharide 1,2-alpha-mannosidase activity"/>
    <property type="evidence" value="ECO:0007669"/>
    <property type="project" value="InterPro"/>
</dbReference>
<dbReference type="EC" id="3.2.1.-" evidence="6"/>
<reference evidence="9 10" key="1">
    <citation type="journal article" date="2021" name="Genome Biol.">
        <title>AFLAP: assembly-free linkage analysis pipeline using k-mers from genome sequencing data.</title>
        <authorList>
            <person name="Fletcher K."/>
            <person name="Zhang L."/>
            <person name="Gil J."/>
            <person name="Han R."/>
            <person name="Cavanaugh K."/>
            <person name="Michelmore R."/>
        </authorList>
    </citation>
    <scope>NUCLEOTIDE SEQUENCE [LARGE SCALE GENOMIC DNA]</scope>
    <source>
        <strain evidence="9 10">SF5</strain>
    </source>
</reference>
<sequence length="744" mass="83115">MHSMRLLFLLVLSVLIENQCLAYMHASEQRHLQQQAREMFYHGYRNYMEHAFPWDELKPLSCSGRRWDRRERGDLDDVLGGFSLTLIDSLDMLAVLGDHHEFARAVKLVITNVFFDRNVTVSVFESTIRVIGGLVSAHMLASPEYFGMMDEDEYHGELLALAADLGQRMLPAFETPTGIPVHRVNLQHGVLPQDRAANLTCPAAAGSLLVEMAYLSRLTGDSRFEERAKQAVVALWKRRSGLNLLGSAIDVGSGRWIYSHGGIGAGLDSFYEYLLKYYLISGDSQWLVMFNASYHAVETHVNHDDVYFEVDMHGGKNHVRARRVSALQAFWPGLQVLAGDVSGAIRSHEHLFPLWNDYGAMPELVDLAPSGSLLSGKRGTVTSWARTSPLRPELIESTYHLYQATRDHKYLKMGRKMLRDLRRVSEVPCGFAAVGNIHTLDVEDRMDSFFLSETAKYLYLLFSDDLSVIVPAPIARSRNNGSTTVLIHERQNLDVINGSRLSIHSIRKKTPLRAADVVFSTEGHILMLDTHLFGHVSKEKAPITFFKCENGKVQGRIRNLELEAARIVQANPPIIRIGVAIRMKNDHIMTLVASPAKFGLQLTDLLRVEAPLLLLTSEINEACGLIDSELVRGRIVMVARGSCSFAEKALRLQQSGAVGAIVINSKAASSRYLNRNYFLADDAQRLGQKVNIPVVFVAREEASQLHRYFGHKMFGSADGSNTSVDDAIQLDSADLIGSLSPWLY</sequence>
<comment type="similarity">
    <text evidence="2 6">Belongs to the glycosyl hydrolase 47 family.</text>
</comment>
<proteinExistence type="inferred from homology"/>
<evidence type="ECO:0000256" key="4">
    <source>
        <dbReference type="ARBA" id="ARBA00023180"/>
    </source>
</evidence>
<dbReference type="SUPFAM" id="SSF52025">
    <property type="entry name" value="PA domain"/>
    <property type="match status" value="1"/>
</dbReference>
<dbReference type="InterPro" id="IPR001382">
    <property type="entry name" value="Glyco_hydro_47"/>
</dbReference>
<dbReference type="PANTHER" id="PTHR45679">
    <property type="entry name" value="ER DEGRADATION-ENHANCING ALPHA-MANNOSIDASE-LIKE PROTEIN 2"/>
    <property type="match status" value="1"/>
</dbReference>
<dbReference type="InterPro" id="IPR044674">
    <property type="entry name" value="EDEM1/2/3"/>
</dbReference>
<dbReference type="InterPro" id="IPR036026">
    <property type="entry name" value="Seven-hairpin_glycosidases"/>
</dbReference>
<name>A0A976IC68_BRELC</name>
<dbReference type="GeneID" id="94352519"/>
<protein>
    <recommendedName>
        <fullName evidence="6">alpha-1,2-Mannosidase</fullName>
        <ecNumber evidence="6">3.2.1.-</ecNumber>
    </recommendedName>
</protein>
<feature type="active site" description="Proton donor" evidence="5">
    <location>
        <position position="125"/>
    </location>
</feature>
<accession>A0A976IC68</accession>
<keyword evidence="6" id="KW-0326">Glycosidase</keyword>
<comment type="subcellular location">
    <subcellularLocation>
        <location evidence="1">Endoplasmic reticulum</location>
    </subcellularLocation>
</comment>
<organism evidence="9 10">
    <name type="scientific">Bremia lactucae</name>
    <name type="common">Lettuce downy mildew</name>
    <dbReference type="NCBI Taxonomy" id="4779"/>
    <lineage>
        <taxon>Eukaryota</taxon>
        <taxon>Sar</taxon>
        <taxon>Stramenopiles</taxon>
        <taxon>Oomycota</taxon>
        <taxon>Peronosporomycetes</taxon>
        <taxon>Peronosporales</taxon>
        <taxon>Peronosporaceae</taxon>
        <taxon>Bremia</taxon>
    </lineage>
</organism>
<dbReference type="InterPro" id="IPR003137">
    <property type="entry name" value="PA_domain"/>
</dbReference>